<proteinExistence type="predicted"/>
<keyword evidence="2" id="KW-1185">Reference proteome</keyword>
<gene>
    <name evidence="1" type="ORF">LshimejAT787_2001450</name>
</gene>
<dbReference type="EMBL" id="BRPK01000020">
    <property type="protein sequence ID" value="GLB45240.1"/>
    <property type="molecule type" value="Genomic_DNA"/>
</dbReference>
<sequence length="192" mass="22517">MQTTASFLADLLPGNDIVEPIEPKKEARLPDFLVFRIDTRREVLLLVEIKSEDGEDPQMALLSTFQQADIQAKFAFERWPSHAFIFALLIKGTKFSMHQFKRASLLPLPHHNLNKNARHADHMPYHEDNRDTVEPVGVTTMLPAMQRWTNVFVEKRVREEYLPPFEKFSKEFKRAMDEVMDTHKLGRLQWED</sequence>
<evidence type="ECO:0000313" key="1">
    <source>
        <dbReference type="EMBL" id="GLB45240.1"/>
    </source>
</evidence>
<dbReference type="Proteomes" id="UP001063166">
    <property type="component" value="Unassembled WGS sequence"/>
</dbReference>
<comment type="caution">
    <text evidence="1">The sequence shown here is derived from an EMBL/GenBank/DDBJ whole genome shotgun (WGS) entry which is preliminary data.</text>
</comment>
<accession>A0A9P3PY70</accession>
<dbReference type="AlphaFoldDB" id="A0A9P3PY70"/>
<evidence type="ECO:0000313" key="2">
    <source>
        <dbReference type="Proteomes" id="UP001063166"/>
    </source>
</evidence>
<reference evidence="1" key="1">
    <citation type="submission" date="2022-07" db="EMBL/GenBank/DDBJ databases">
        <title>The genome of Lyophyllum shimeji provides insight into the initial evolution of ectomycorrhizal fungal genome.</title>
        <authorList>
            <person name="Kobayashi Y."/>
            <person name="Shibata T."/>
            <person name="Hirakawa H."/>
            <person name="Shigenobu S."/>
            <person name="Nishiyama T."/>
            <person name="Yamada A."/>
            <person name="Hasebe M."/>
            <person name="Kawaguchi M."/>
        </authorList>
    </citation>
    <scope>NUCLEOTIDE SEQUENCE</scope>
    <source>
        <strain evidence="1">AT787</strain>
    </source>
</reference>
<dbReference type="OrthoDB" id="3127321at2759"/>
<organism evidence="1 2">
    <name type="scientific">Lyophyllum shimeji</name>
    <name type="common">Hon-shimeji</name>
    <name type="synonym">Tricholoma shimeji</name>
    <dbReference type="NCBI Taxonomy" id="47721"/>
    <lineage>
        <taxon>Eukaryota</taxon>
        <taxon>Fungi</taxon>
        <taxon>Dikarya</taxon>
        <taxon>Basidiomycota</taxon>
        <taxon>Agaricomycotina</taxon>
        <taxon>Agaricomycetes</taxon>
        <taxon>Agaricomycetidae</taxon>
        <taxon>Agaricales</taxon>
        <taxon>Tricholomatineae</taxon>
        <taxon>Lyophyllaceae</taxon>
        <taxon>Lyophyllum</taxon>
    </lineage>
</organism>
<protein>
    <submittedName>
        <fullName evidence="1">Uncharacterized protein</fullName>
    </submittedName>
</protein>
<name>A0A9P3PY70_LYOSH</name>